<organism evidence="3 4">
    <name type="scientific">Nocardioides aquaticus</name>
    <dbReference type="NCBI Taxonomy" id="160826"/>
    <lineage>
        <taxon>Bacteria</taxon>
        <taxon>Bacillati</taxon>
        <taxon>Actinomycetota</taxon>
        <taxon>Actinomycetes</taxon>
        <taxon>Propionibacteriales</taxon>
        <taxon>Nocardioidaceae</taxon>
        <taxon>Nocardioides</taxon>
    </lineage>
</organism>
<dbReference type="InterPro" id="IPR042099">
    <property type="entry name" value="ANL_N_sf"/>
</dbReference>
<dbReference type="EC" id="6.2.1.26" evidence="3"/>
<dbReference type="Gene3D" id="3.40.50.12780">
    <property type="entry name" value="N-terminal domain of ligase-like"/>
    <property type="match status" value="1"/>
</dbReference>
<sequence>MDSSPRTDDLRAWLDAPDEPAPLVVETSGSTGRPKRVLLPRRSVLASVRATERRLGGSGPWVQALPEAYVAGLMVRLRSLVAGHEASPVDAGWPGGDDWYTSLVPTQLLRLLDRPDQVAALRRARTVLLGGGPVDAGLRERAADAGVRVVATYGMAETCGGCVYDGRPLDGVAVALGAEGRVRLGGPTLFAGYEGDPGLTDEVLVDGWFLTADAGRLDEDGRLQLLGRLDDMVVSGGVNVPGAVVAARLRAHPDVRGAEVVGVDDPEWGRQVVAVVAGRLPLEQARDWVAAAHPRAWAPRAVVEVDEVPLLANGKTDRLAVRRLVEEQAEEQGSGR</sequence>
<keyword evidence="3" id="KW-0436">Ligase</keyword>
<dbReference type="InterPro" id="IPR045851">
    <property type="entry name" value="AMP-bd_C_sf"/>
</dbReference>
<dbReference type="Gene3D" id="3.30.300.30">
    <property type="match status" value="1"/>
</dbReference>
<accession>A0ABX8EQL4</accession>
<dbReference type="EMBL" id="CP075371">
    <property type="protein sequence ID" value="QVT81722.1"/>
    <property type="molecule type" value="Genomic_DNA"/>
</dbReference>
<dbReference type="PANTHER" id="PTHR43767">
    <property type="entry name" value="LONG-CHAIN-FATTY-ACID--COA LIGASE"/>
    <property type="match status" value="1"/>
</dbReference>
<protein>
    <submittedName>
        <fullName evidence="3">2-succinylbenzoate--CoA ligase</fullName>
        <ecNumber evidence="3">6.2.1.26</ecNumber>
    </submittedName>
</protein>
<dbReference type="GO" id="GO:0008756">
    <property type="term" value="F:o-succinylbenzoate-CoA ligase activity"/>
    <property type="evidence" value="ECO:0007669"/>
    <property type="project" value="UniProtKB-EC"/>
</dbReference>
<dbReference type="Proteomes" id="UP000679307">
    <property type="component" value="Chromosome"/>
</dbReference>
<dbReference type="SUPFAM" id="SSF56801">
    <property type="entry name" value="Acetyl-CoA synthetase-like"/>
    <property type="match status" value="1"/>
</dbReference>
<dbReference type="Pfam" id="PF00501">
    <property type="entry name" value="AMP-binding"/>
    <property type="match status" value="1"/>
</dbReference>
<gene>
    <name evidence="3" type="primary">menE</name>
    <name evidence="3" type="ORF">ENKNEFLB_04139</name>
</gene>
<dbReference type="InterPro" id="IPR000873">
    <property type="entry name" value="AMP-dep_synth/lig_dom"/>
</dbReference>
<evidence type="ECO:0000313" key="3">
    <source>
        <dbReference type="EMBL" id="QVT81722.1"/>
    </source>
</evidence>
<evidence type="ECO:0000313" key="4">
    <source>
        <dbReference type="Proteomes" id="UP000679307"/>
    </source>
</evidence>
<feature type="domain" description="AMP-dependent synthetase/ligase" evidence="1">
    <location>
        <begin position="27"/>
        <end position="166"/>
    </location>
</feature>
<keyword evidence="4" id="KW-1185">Reference proteome</keyword>
<evidence type="ECO:0000259" key="2">
    <source>
        <dbReference type="Pfam" id="PF13193"/>
    </source>
</evidence>
<dbReference type="InterPro" id="IPR025110">
    <property type="entry name" value="AMP-bd_C"/>
</dbReference>
<name>A0ABX8EQL4_9ACTN</name>
<evidence type="ECO:0000259" key="1">
    <source>
        <dbReference type="Pfam" id="PF00501"/>
    </source>
</evidence>
<reference evidence="3 4" key="1">
    <citation type="submission" date="2021-05" db="EMBL/GenBank/DDBJ databases">
        <title>Complete genome of Nocardioides aquaticus KCTC 9944T isolated from meromictic and hypersaline Ekho Lake, Antarctica.</title>
        <authorList>
            <person name="Hwang K."/>
            <person name="Kim K.M."/>
            <person name="Choe H."/>
        </authorList>
    </citation>
    <scope>NUCLEOTIDE SEQUENCE [LARGE SCALE GENOMIC DNA]</scope>
    <source>
        <strain evidence="3 4">KCTC 9944</strain>
    </source>
</reference>
<dbReference type="PANTHER" id="PTHR43767:SF1">
    <property type="entry name" value="NONRIBOSOMAL PEPTIDE SYNTHASE PES1 (EUROFUNG)-RELATED"/>
    <property type="match status" value="1"/>
</dbReference>
<dbReference type="RefSeq" id="WP_214057047.1">
    <property type="nucleotide sequence ID" value="NZ_CP075371.1"/>
</dbReference>
<dbReference type="InterPro" id="IPR050237">
    <property type="entry name" value="ATP-dep_AMP-bd_enzyme"/>
</dbReference>
<dbReference type="Pfam" id="PF13193">
    <property type="entry name" value="AMP-binding_C"/>
    <property type="match status" value="1"/>
</dbReference>
<proteinExistence type="predicted"/>
<feature type="domain" description="AMP-binding enzyme C-terminal" evidence="2">
    <location>
        <begin position="248"/>
        <end position="315"/>
    </location>
</feature>